<dbReference type="PIRSF" id="PIRSF038991">
    <property type="entry name" value="Protein_AbrB"/>
    <property type="match status" value="1"/>
</dbReference>
<keyword evidence="2" id="KW-0560">Oxidoreductase</keyword>
<dbReference type="GO" id="GO:0004497">
    <property type="term" value="F:monooxygenase activity"/>
    <property type="evidence" value="ECO:0007669"/>
    <property type="project" value="UniProtKB-KW"/>
</dbReference>
<feature type="transmembrane region" description="Helical" evidence="1">
    <location>
        <begin position="262"/>
        <end position="287"/>
    </location>
</feature>
<evidence type="ECO:0000256" key="1">
    <source>
        <dbReference type="SAM" id="Phobius"/>
    </source>
</evidence>
<keyword evidence="1" id="KW-0472">Membrane</keyword>
<evidence type="ECO:0000313" key="3">
    <source>
        <dbReference type="Proteomes" id="UP000601041"/>
    </source>
</evidence>
<dbReference type="InterPro" id="IPR007820">
    <property type="entry name" value="AbrB_fam"/>
</dbReference>
<dbReference type="Pfam" id="PF05145">
    <property type="entry name" value="AbrB"/>
    <property type="match status" value="1"/>
</dbReference>
<keyword evidence="3" id="KW-1185">Reference proteome</keyword>
<feature type="transmembrane region" description="Helical" evidence="1">
    <location>
        <begin position="216"/>
        <end position="242"/>
    </location>
</feature>
<dbReference type="NCBIfam" id="TIGR03082">
    <property type="entry name" value="Gneg_AbrB_dup"/>
    <property type="match status" value="2"/>
</dbReference>
<evidence type="ECO:0000313" key="2">
    <source>
        <dbReference type="EMBL" id="CAD7040886.1"/>
    </source>
</evidence>
<reference evidence="2 3" key="1">
    <citation type="submission" date="2020-11" db="EMBL/GenBank/DDBJ databases">
        <authorList>
            <person name="Lassalle F."/>
        </authorList>
    </citation>
    <scope>NUCLEOTIDE SEQUENCE [LARGE SCALE GENOMIC DNA]</scope>
    <source>
        <strain evidence="2 3">AB21</strain>
    </source>
</reference>
<accession>A0ABM8PPE6</accession>
<keyword evidence="1" id="KW-0812">Transmembrane</keyword>
<feature type="transmembrane region" description="Helical" evidence="1">
    <location>
        <begin position="148"/>
        <end position="165"/>
    </location>
</feature>
<organism evidence="2 3">
    <name type="scientific">Pseudorhizobium halotolerans</name>
    <dbReference type="NCBI Taxonomy" id="1233081"/>
    <lineage>
        <taxon>Bacteria</taxon>
        <taxon>Pseudomonadati</taxon>
        <taxon>Pseudomonadota</taxon>
        <taxon>Alphaproteobacteria</taxon>
        <taxon>Hyphomicrobiales</taxon>
        <taxon>Rhizobiaceae</taxon>
        <taxon>Rhizobium/Agrobacterium group</taxon>
        <taxon>Pseudorhizobium</taxon>
    </lineage>
</organism>
<dbReference type="PANTHER" id="PTHR38457">
    <property type="entry name" value="REGULATOR ABRB-RELATED"/>
    <property type="match status" value="1"/>
</dbReference>
<feature type="transmembrane region" description="Helical" evidence="1">
    <location>
        <begin position="84"/>
        <end position="107"/>
    </location>
</feature>
<name>A0ABM8PPE6_9HYPH</name>
<dbReference type="EMBL" id="CABFWE030000005">
    <property type="protein sequence ID" value="CAD7040886.1"/>
    <property type="molecule type" value="Genomic_DNA"/>
</dbReference>
<dbReference type="InterPro" id="IPR017516">
    <property type="entry name" value="AbrB_dup"/>
</dbReference>
<feature type="transmembrane region" description="Helical" evidence="1">
    <location>
        <begin position="30"/>
        <end position="51"/>
    </location>
</feature>
<keyword evidence="2" id="KW-0503">Monooxygenase</keyword>
<comment type="caution">
    <text evidence="2">The sequence shown here is derived from an EMBL/GenBank/DDBJ whole genome shotgun (WGS) entry which is preliminary data.</text>
</comment>
<protein>
    <submittedName>
        <fullName evidence="2">Ammonia monooxygenase</fullName>
    </submittedName>
</protein>
<feature type="transmembrane region" description="Helical" evidence="1">
    <location>
        <begin position="185"/>
        <end position="204"/>
    </location>
</feature>
<keyword evidence="1" id="KW-1133">Transmembrane helix</keyword>
<proteinExistence type="predicted"/>
<dbReference type="PANTHER" id="PTHR38457:SF1">
    <property type="entry name" value="REGULATOR ABRB-RELATED"/>
    <property type="match status" value="1"/>
</dbReference>
<feature type="transmembrane region" description="Helical" evidence="1">
    <location>
        <begin position="320"/>
        <end position="344"/>
    </location>
</feature>
<sequence>MRVKRLAKLCLLLLLAAASGAIFQWLGSPLPWMIGPLVMTAFLAISQLMVVRVPNQIRPFGQVIVACQVGLTFTPSALDKLFLHAPVIIGTAVASLFCIFAVAAIFARASGLTFAQAFLSAVPTSPVEAAAMAVESKVDPMPVIFSQTLRLSAVVVLVPFAMYAVEGWPEGRGMMVNGSATFDPLEIGLLGAIGFGGMWLFRLLRIPNPNFLGPLAFTALLAATGNGISPFPAIILSAAQIVLGSWLGSTFRREIITSAGRLTLACILAVLVLIGLCAAIALAMSYLSGMDWRLVILGAAPGGVVEMALTAKYLHQDVTIVTAFHLTRIFLFMPNIPWIVALINKYEKRRNSARGDMS</sequence>
<dbReference type="Proteomes" id="UP000601041">
    <property type="component" value="Unassembled WGS sequence"/>
</dbReference>
<gene>
    <name evidence="2" type="ORF">RHAB21_03103</name>
</gene>